<dbReference type="InParanoid" id="D7U4J8"/>
<reference evidence="2" key="1">
    <citation type="journal article" date="2007" name="Nature">
        <title>The grapevine genome sequence suggests ancestral hexaploidization in major angiosperm phyla.</title>
        <authorList>
            <consortium name="The French-Italian Public Consortium for Grapevine Genome Characterization."/>
            <person name="Jaillon O."/>
            <person name="Aury J.-M."/>
            <person name="Noel B."/>
            <person name="Policriti A."/>
            <person name="Clepet C."/>
            <person name="Casagrande A."/>
            <person name="Choisne N."/>
            <person name="Aubourg S."/>
            <person name="Vitulo N."/>
            <person name="Jubin C."/>
            <person name="Vezzi A."/>
            <person name="Legeai F."/>
            <person name="Hugueney P."/>
            <person name="Dasilva C."/>
            <person name="Horner D."/>
            <person name="Mica E."/>
            <person name="Jublot D."/>
            <person name="Poulain J."/>
            <person name="Bruyere C."/>
            <person name="Billault A."/>
            <person name="Segurens B."/>
            <person name="Gouyvenoux M."/>
            <person name="Ugarte E."/>
            <person name="Cattonaro F."/>
            <person name="Anthouard V."/>
            <person name="Vico V."/>
            <person name="Del Fabbro C."/>
            <person name="Alaux M."/>
            <person name="Di Gaspero G."/>
            <person name="Dumas V."/>
            <person name="Felice N."/>
            <person name="Paillard S."/>
            <person name="Juman I."/>
            <person name="Moroldo M."/>
            <person name="Scalabrin S."/>
            <person name="Canaguier A."/>
            <person name="Le Clainche I."/>
            <person name="Malacrida G."/>
            <person name="Durand E."/>
            <person name="Pesole G."/>
            <person name="Laucou V."/>
            <person name="Chatelet P."/>
            <person name="Merdinoglu D."/>
            <person name="Delledonne M."/>
            <person name="Pezzotti M."/>
            <person name="Lecharny A."/>
            <person name="Scarpelli C."/>
            <person name="Artiguenave F."/>
            <person name="Pe M.E."/>
            <person name="Valle G."/>
            <person name="Morgante M."/>
            <person name="Caboche M."/>
            <person name="Adam-Blondon A.-F."/>
            <person name="Weissenbach J."/>
            <person name="Quetier F."/>
            <person name="Wincker P."/>
        </authorList>
    </citation>
    <scope>NUCLEOTIDE SEQUENCE [LARGE SCALE GENOMIC DNA]</scope>
    <source>
        <strain evidence="2">cv. Pinot noir / PN40024</strain>
    </source>
</reference>
<evidence type="ECO:0000313" key="1">
    <source>
        <dbReference type="EMBL" id="CBI37667.3"/>
    </source>
</evidence>
<dbReference type="Proteomes" id="UP000009183">
    <property type="component" value="Chromosome 3"/>
</dbReference>
<keyword evidence="2" id="KW-1185">Reference proteome</keyword>
<dbReference type="PaxDb" id="29760-VIT_03s0038g04650.t01"/>
<proteinExistence type="predicted"/>
<sequence>MGNKRKRREVNNAMSQILDYGILPKAGGTAGPRAPEDTIAEIGHHMFSYSRTTPILERRYRKDIGTKYLISHKSNVDGTEWSSHFTSCCSCYREASSNKEEKIPNTYVLCSCL</sequence>
<gene>
    <name evidence="1" type="ordered locus">VIT_03s0038g04650</name>
</gene>
<accession>D7U4J8</accession>
<dbReference type="STRING" id="29760.D7U4J8"/>
<dbReference type="EMBL" id="FN596508">
    <property type="protein sequence ID" value="CBI37667.3"/>
    <property type="molecule type" value="Genomic_DNA"/>
</dbReference>
<name>D7U4J8_VITVI</name>
<dbReference type="AlphaFoldDB" id="D7U4J8"/>
<organism evidence="1 2">
    <name type="scientific">Vitis vinifera</name>
    <name type="common">Grape</name>
    <dbReference type="NCBI Taxonomy" id="29760"/>
    <lineage>
        <taxon>Eukaryota</taxon>
        <taxon>Viridiplantae</taxon>
        <taxon>Streptophyta</taxon>
        <taxon>Embryophyta</taxon>
        <taxon>Tracheophyta</taxon>
        <taxon>Spermatophyta</taxon>
        <taxon>Magnoliopsida</taxon>
        <taxon>eudicotyledons</taxon>
        <taxon>Gunneridae</taxon>
        <taxon>Pentapetalae</taxon>
        <taxon>rosids</taxon>
        <taxon>Vitales</taxon>
        <taxon>Vitaceae</taxon>
        <taxon>Viteae</taxon>
        <taxon>Vitis</taxon>
    </lineage>
</organism>
<dbReference type="HOGENOM" id="CLU_2138102_0_0_1"/>
<protein>
    <submittedName>
        <fullName evidence="1">Uncharacterized protein</fullName>
    </submittedName>
</protein>
<evidence type="ECO:0000313" key="2">
    <source>
        <dbReference type="Proteomes" id="UP000009183"/>
    </source>
</evidence>